<dbReference type="PROSITE" id="PS00409">
    <property type="entry name" value="PROKAR_NTER_METHYL"/>
    <property type="match status" value="1"/>
</dbReference>
<dbReference type="RefSeq" id="WP_123713294.1">
    <property type="nucleotide sequence ID" value="NZ_RKHR01000005.1"/>
</dbReference>
<dbReference type="Pfam" id="PF16074">
    <property type="entry name" value="PilW"/>
    <property type="match status" value="1"/>
</dbReference>
<protein>
    <submittedName>
        <fullName evidence="2">Prepilin-type N-terminal cleavage/methylation domain-containing protein</fullName>
    </submittedName>
</protein>
<dbReference type="InterPro" id="IPR045584">
    <property type="entry name" value="Pilin-like"/>
</dbReference>
<dbReference type="Pfam" id="PF07963">
    <property type="entry name" value="N_methyl"/>
    <property type="match status" value="1"/>
</dbReference>
<dbReference type="InterPro" id="IPR012902">
    <property type="entry name" value="N_methyl_site"/>
</dbReference>
<sequence length="254" mass="27393">MRIHKQGGFTLIELMVTMALSGVVLLAASQVMVGSNRMANTTDNSNRVQENGRFASAILTRQLRMAGFRDPKNGYIAGMFDIGSNCAGSSCTSDGGIAGSDAIAMMIDPSNDVDCAGNDLTGNKKKIVVNRFYLATQNQVNGLMCRSYIDGVAVGPETMLVAGIDDFQVLYGIRDSDNSVRRYVSADRVGTDWREVIAVKFALLASSGAAVGSGENESVKYIVLDRATQTFNDRQARKVFTTTLRLNNALSEEF</sequence>
<proteinExistence type="predicted"/>
<organism evidence="2 3">
    <name type="scientific">Sinobacterium caligoides</name>
    <dbReference type="NCBI Taxonomy" id="933926"/>
    <lineage>
        <taxon>Bacteria</taxon>
        <taxon>Pseudomonadati</taxon>
        <taxon>Pseudomonadota</taxon>
        <taxon>Gammaproteobacteria</taxon>
        <taxon>Cellvibrionales</taxon>
        <taxon>Spongiibacteraceae</taxon>
        <taxon>Sinobacterium</taxon>
    </lineage>
</organism>
<gene>
    <name evidence="2" type="ORF">EDC56_2980</name>
</gene>
<dbReference type="NCBIfam" id="TIGR02532">
    <property type="entry name" value="IV_pilin_GFxxxE"/>
    <property type="match status" value="1"/>
</dbReference>
<reference evidence="2 3" key="1">
    <citation type="submission" date="2018-11" db="EMBL/GenBank/DDBJ databases">
        <title>Genomic Encyclopedia of Type Strains, Phase IV (KMG-IV): sequencing the most valuable type-strain genomes for metagenomic binning, comparative biology and taxonomic classification.</title>
        <authorList>
            <person name="Goeker M."/>
        </authorList>
    </citation>
    <scope>NUCLEOTIDE SEQUENCE [LARGE SCALE GENOMIC DNA]</scope>
    <source>
        <strain evidence="2 3">DSM 100316</strain>
    </source>
</reference>
<comment type="caution">
    <text evidence="2">The sequence shown here is derived from an EMBL/GenBank/DDBJ whole genome shotgun (WGS) entry which is preliminary data.</text>
</comment>
<accession>A0A3N2DKK9</accession>
<evidence type="ECO:0000313" key="2">
    <source>
        <dbReference type="EMBL" id="ROS00334.1"/>
    </source>
</evidence>
<dbReference type="Proteomes" id="UP000275394">
    <property type="component" value="Unassembled WGS sequence"/>
</dbReference>
<keyword evidence="1" id="KW-0812">Transmembrane</keyword>
<evidence type="ECO:0000313" key="3">
    <source>
        <dbReference type="Proteomes" id="UP000275394"/>
    </source>
</evidence>
<dbReference type="AlphaFoldDB" id="A0A3N2DKK9"/>
<dbReference type="EMBL" id="RKHR01000005">
    <property type="protein sequence ID" value="ROS00334.1"/>
    <property type="molecule type" value="Genomic_DNA"/>
</dbReference>
<dbReference type="OrthoDB" id="5296662at2"/>
<keyword evidence="1" id="KW-1133">Transmembrane helix</keyword>
<dbReference type="GO" id="GO:0043683">
    <property type="term" value="P:type IV pilus assembly"/>
    <property type="evidence" value="ECO:0007669"/>
    <property type="project" value="InterPro"/>
</dbReference>
<keyword evidence="1" id="KW-0472">Membrane</keyword>
<feature type="transmembrane region" description="Helical" evidence="1">
    <location>
        <begin position="12"/>
        <end position="33"/>
    </location>
</feature>
<keyword evidence="3" id="KW-1185">Reference proteome</keyword>
<dbReference type="InterPro" id="IPR032092">
    <property type="entry name" value="PilW"/>
</dbReference>
<name>A0A3N2DKK9_9GAMM</name>
<evidence type="ECO:0000256" key="1">
    <source>
        <dbReference type="SAM" id="Phobius"/>
    </source>
</evidence>
<dbReference type="SUPFAM" id="SSF54523">
    <property type="entry name" value="Pili subunits"/>
    <property type="match status" value="1"/>
</dbReference>